<accession>A0A916Y495</accession>
<organism evidence="1 2">
    <name type="scientific">Aureimonas glaciei</name>
    <dbReference type="NCBI Taxonomy" id="1776957"/>
    <lineage>
        <taxon>Bacteria</taxon>
        <taxon>Pseudomonadati</taxon>
        <taxon>Pseudomonadota</taxon>
        <taxon>Alphaproteobacteria</taxon>
        <taxon>Hyphomicrobiales</taxon>
        <taxon>Aurantimonadaceae</taxon>
        <taxon>Aureimonas</taxon>
    </lineage>
</organism>
<comment type="caution">
    <text evidence="1">The sequence shown here is derived from an EMBL/GenBank/DDBJ whole genome shotgun (WGS) entry which is preliminary data.</text>
</comment>
<dbReference type="AlphaFoldDB" id="A0A916Y495"/>
<proteinExistence type="predicted"/>
<reference evidence="1" key="2">
    <citation type="submission" date="2020-09" db="EMBL/GenBank/DDBJ databases">
        <authorList>
            <person name="Sun Q."/>
            <person name="Zhou Y."/>
        </authorList>
    </citation>
    <scope>NUCLEOTIDE SEQUENCE</scope>
    <source>
        <strain evidence="1">CGMCC 1.15493</strain>
    </source>
</reference>
<reference evidence="1" key="1">
    <citation type="journal article" date="2014" name="Int. J. Syst. Evol. Microbiol.">
        <title>Complete genome sequence of Corynebacterium casei LMG S-19264T (=DSM 44701T), isolated from a smear-ripened cheese.</title>
        <authorList>
            <consortium name="US DOE Joint Genome Institute (JGI-PGF)"/>
            <person name="Walter F."/>
            <person name="Albersmeier A."/>
            <person name="Kalinowski J."/>
            <person name="Ruckert C."/>
        </authorList>
    </citation>
    <scope>NUCLEOTIDE SEQUENCE</scope>
    <source>
        <strain evidence="1">CGMCC 1.15493</strain>
    </source>
</reference>
<name>A0A916Y495_9HYPH</name>
<keyword evidence="2" id="KW-1185">Reference proteome</keyword>
<dbReference type="RefSeq" id="WP_188853149.1">
    <property type="nucleotide sequence ID" value="NZ_BMJJ01000009.1"/>
</dbReference>
<protein>
    <submittedName>
        <fullName evidence="1">Uncharacterized protein</fullName>
    </submittedName>
</protein>
<sequence length="150" mass="16590">MADATSRKPYDFQWGDRIDHPNFGMGTVIGEPIAVAGAEPSPRFGSEDRGWRVPVEWDDQGRTAGSVSSDSIKMVERPDAKGGAYWNHEFQRLLSQAISARSLTDVSLRAAFRHLHGSQVGDIRALIEAEQQILNKVLQFLNVDETGSHT</sequence>
<dbReference type="EMBL" id="BMJJ01000009">
    <property type="protein sequence ID" value="GGD29000.1"/>
    <property type="molecule type" value="Genomic_DNA"/>
</dbReference>
<evidence type="ECO:0000313" key="1">
    <source>
        <dbReference type="EMBL" id="GGD29000.1"/>
    </source>
</evidence>
<gene>
    <name evidence="1" type="ORF">GCM10011335_35190</name>
</gene>
<evidence type="ECO:0000313" key="2">
    <source>
        <dbReference type="Proteomes" id="UP000613160"/>
    </source>
</evidence>
<dbReference type="Proteomes" id="UP000613160">
    <property type="component" value="Unassembled WGS sequence"/>
</dbReference>